<dbReference type="GO" id="GO:0001671">
    <property type="term" value="F:ATPase activator activity"/>
    <property type="evidence" value="ECO:0007669"/>
    <property type="project" value="TreeGrafter"/>
</dbReference>
<evidence type="ECO:0000313" key="10">
    <source>
        <dbReference type="Proteomes" id="UP000316759"/>
    </source>
</evidence>
<dbReference type="GO" id="GO:0033176">
    <property type="term" value="C:proton-transporting V-type ATPase complex"/>
    <property type="evidence" value="ECO:0007669"/>
    <property type="project" value="TreeGrafter"/>
</dbReference>
<feature type="transmembrane region" description="Helical" evidence="6">
    <location>
        <begin position="218"/>
        <end position="242"/>
    </location>
</feature>
<feature type="signal peptide" evidence="7">
    <location>
        <begin position="1"/>
        <end position="29"/>
    </location>
</feature>
<evidence type="ECO:0000256" key="3">
    <source>
        <dbReference type="ARBA" id="ARBA00022692"/>
    </source>
</evidence>
<dbReference type="OrthoDB" id="9985059at2759"/>
<comment type="subcellular location">
    <subcellularLocation>
        <location evidence="1">Membrane</location>
        <topology evidence="1">Single-pass membrane protein</topology>
    </subcellularLocation>
</comment>
<dbReference type="PANTHER" id="PTHR12471">
    <property type="entry name" value="VACUOLAR ATP SYNTHASE SUBUNIT S1"/>
    <property type="match status" value="1"/>
</dbReference>
<evidence type="ECO:0000256" key="2">
    <source>
        <dbReference type="ARBA" id="ARBA00009037"/>
    </source>
</evidence>
<keyword evidence="7" id="KW-0732">Signal</keyword>
<dbReference type="Pfam" id="PF20520">
    <property type="entry name" value="Ac45-VOA1_TM"/>
    <property type="match status" value="1"/>
</dbReference>
<keyword evidence="4 6" id="KW-1133">Transmembrane helix</keyword>
<evidence type="ECO:0000259" key="8">
    <source>
        <dbReference type="Pfam" id="PF20520"/>
    </source>
</evidence>
<keyword evidence="3 6" id="KW-0812">Transmembrane</keyword>
<dbReference type="InterPro" id="IPR046756">
    <property type="entry name" value="VAS1/VOA1_TM"/>
</dbReference>
<dbReference type="InterPro" id="IPR008388">
    <property type="entry name" value="Ac45_acc_su"/>
</dbReference>
<keyword evidence="5 6" id="KW-0472">Membrane</keyword>
<organism evidence="9 10">
    <name type="scientific">Fasciola gigantica</name>
    <name type="common">Giant liver fluke</name>
    <dbReference type="NCBI Taxonomy" id="46835"/>
    <lineage>
        <taxon>Eukaryota</taxon>
        <taxon>Metazoa</taxon>
        <taxon>Spiralia</taxon>
        <taxon>Lophotrochozoa</taxon>
        <taxon>Platyhelminthes</taxon>
        <taxon>Trematoda</taxon>
        <taxon>Digenea</taxon>
        <taxon>Plagiorchiida</taxon>
        <taxon>Echinostomata</taxon>
        <taxon>Echinostomatoidea</taxon>
        <taxon>Fasciolidae</taxon>
        <taxon>Fasciola</taxon>
    </lineage>
</organism>
<dbReference type="Gene3D" id="2.40.160.110">
    <property type="match status" value="1"/>
</dbReference>
<dbReference type="AlphaFoldDB" id="A0A504XYC6"/>
<dbReference type="STRING" id="46835.A0A504XYC6"/>
<dbReference type="GO" id="GO:0030641">
    <property type="term" value="P:regulation of cellular pH"/>
    <property type="evidence" value="ECO:0007669"/>
    <property type="project" value="TreeGrafter"/>
</dbReference>
<proteinExistence type="inferred from homology"/>
<reference evidence="9 10" key="1">
    <citation type="submission" date="2019-04" db="EMBL/GenBank/DDBJ databases">
        <title>Annotation for the trematode Fasciola gigantica.</title>
        <authorList>
            <person name="Choi Y.-J."/>
        </authorList>
    </citation>
    <scope>NUCLEOTIDE SEQUENCE [LARGE SCALE GENOMIC DNA]</scope>
    <source>
        <strain evidence="9">Uganda_cow_1</strain>
    </source>
</reference>
<evidence type="ECO:0000256" key="5">
    <source>
        <dbReference type="ARBA" id="ARBA00023136"/>
    </source>
</evidence>
<keyword evidence="10" id="KW-1185">Reference proteome</keyword>
<evidence type="ECO:0000256" key="1">
    <source>
        <dbReference type="ARBA" id="ARBA00004167"/>
    </source>
</evidence>
<dbReference type="Proteomes" id="UP000316759">
    <property type="component" value="Unassembled WGS sequence"/>
</dbReference>
<dbReference type="EMBL" id="SUNJ01015525">
    <property type="protein sequence ID" value="TPP54152.1"/>
    <property type="molecule type" value="Genomic_DNA"/>
</dbReference>
<evidence type="ECO:0000313" key="9">
    <source>
        <dbReference type="EMBL" id="TPP54152.1"/>
    </source>
</evidence>
<comment type="caution">
    <text evidence="9">The sequence shown here is derived from an EMBL/GenBank/DDBJ whole genome shotgun (WGS) entry which is preliminary data.</text>
</comment>
<accession>A0A504XYC6</accession>
<dbReference type="PANTHER" id="PTHR12471:SF7">
    <property type="entry name" value="V-TYPE PROTON ATPASE SUBUNIT S1"/>
    <property type="match status" value="1"/>
</dbReference>
<sequence>MIYFKGFISHWCLVSAVCFFSCCVSNGSALFDNVTFVNDTSCMFFFGRINLINTDNKGMITLPVKPSSSPKVVCRMDESTLQLKYSSVDEIQSLDLRLVFSLALCSFVQYPIHFVSFSLFRGSRNWQFSSANISVVCSGTSKTCVNVADGHLQLNWLTAPSNMSYKCTNTPVSTIITSDAKSIPLAVRFYWLQFQPFDVSGGRFNEAVDCTSLFTIPIWSVLLVSFLLIGILSYGLVMLSAVQPNALYDDPKAKMVQLGGNN</sequence>
<comment type="similarity">
    <text evidence="2">Belongs to the vacuolar ATPase subunit S1 family.</text>
</comment>
<protein>
    <recommendedName>
        <fullName evidence="8">V-type proton ATPase subunit S1/VOA1 transmembrane domain-containing protein</fullName>
    </recommendedName>
</protein>
<feature type="chain" id="PRO_5021406713" description="V-type proton ATPase subunit S1/VOA1 transmembrane domain-containing protein" evidence="7">
    <location>
        <begin position="30"/>
        <end position="262"/>
    </location>
</feature>
<feature type="domain" description="V-type proton ATPase subunit S1/VOA1 transmembrane" evidence="8">
    <location>
        <begin position="213"/>
        <end position="250"/>
    </location>
</feature>
<gene>
    <name evidence="9" type="ORF">FGIG_09569</name>
</gene>
<evidence type="ECO:0000256" key="7">
    <source>
        <dbReference type="SAM" id="SignalP"/>
    </source>
</evidence>
<evidence type="ECO:0000256" key="6">
    <source>
        <dbReference type="SAM" id="Phobius"/>
    </source>
</evidence>
<evidence type="ECO:0000256" key="4">
    <source>
        <dbReference type="ARBA" id="ARBA00022989"/>
    </source>
</evidence>
<name>A0A504XYC6_FASGI</name>